<comment type="caution">
    <text evidence="3">The sequence shown here is derived from an EMBL/GenBank/DDBJ whole genome shotgun (WGS) entry which is preliminary data.</text>
</comment>
<reference evidence="4" key="2">
    <citation type="submission" date="2018-04" db="EMBL/GenBank/DDBJ databases">
        <title>Draft genome sequence of Mycobacterium montefiorense isolated from Japanese black salamander.</title>
        <authorList>
            <person name="Fukano H."/>
            <person name="Yoshida M."/>
            <person name="Shimizu A."/>
            <person name="Iwao H."/>
            <person name="Kurata O."/>
            <person name="Katayama Y."/>
            <person name="Omatsu T."/>
            <person name="Mizutani T."/>
            <person name="Wada S."/>
            <person name="Hoshino Y."/>
        </authorList>
    </citation>
    <scope>NUCLEOTIDE SEQUENCE [LARGE SCALE GENOMIC DNA]</scope>
    <source>
        <strain evidence="4">BS</strain>
    </source>
</reference>
<gene>
    <name evidence="2" type="ORF">MmonteBS_52290</name>
    <name evidence="3" type="ORF">NJB18185_17440</name>
</gene>
<reference evidence="3" key="4">
    <citation type="submission" date="2022-04" db="EMBL/GenBank/DDBJ databases">
        <authorList>
            <person name="Komine T."/>
            <person name="Fukano H."/>
            <person name="Wada S."/>
        </authorList>
    </citation>
    <scope>NUCLEOTIDE SEQUENCE</scope>
    <source>
        <strain evidence="3">NJB18185</strain>
    </source>
</reference>
<evidence type="ECO:0000313" key="2">
    <source>
        <dbReference type="EMBL" id="GBG40857.1"/>
    </source>
</evidence>
<evidence type="ECO:0000313" key="5">
    <source>
        <dbReference type="Proteomes" id="UP001139505"/>
    </source>
</evidence>
<sequence length="165" mass="18196">MVLKIAAVFAFLMVSTVPQANAETPSQVPCGQLDRMIEHIDNEVSDGIGAVRIVIARDTGWLYTSDDRRQVRDAKVELARVDQGIHYVKDLNADSPIPGLAPLLDKLERASQNMNNAVQALITGHSDGPYLFTPKDSTWASIDYAEQKRNDVYGHVISFRGNCTP</sequence>
<feature type="signal peptide" evidence="1">
    <location>
        <begin position="1"/>
        <end position="22"/>
    </location>
</feature>
<organism evidence="3 5">
    <name type="scientific">Mycobacterium montefiorense</name>
    <dbReference type="NCBI Taxonomy" id="154654"/>
    <lineage>
        <taxon>Bacteria</taxon>
        <taxon>Bacillati</taxon>
        <taxon>Actinomycetota</taxon>
        <taxon>Actinomycetes</taxon>
        <taxon>Mycobacteriales</taxon>
        <taxon>Mycobacteriaceae</taxon>
        <taxon>Mycobacterium</taxon>
        <taxon>Mycobacterium simiae complex</taxon>
    </lineage>
</organism>
<evidence type="ECO:0000313" key="4">
    <source>
        <dbReference type="Proteomes" id="UP000245060"/>
    </source>
</evidence>
<feature type="chain" id="PRO_5041239005" evidence="1">
    <location>
        <begin position="23"/>
        <end position="165"/>
    </location>
</feature>
<protein>
    <submittedName>
        <fullName evidence="3">Uncharacterized protein</fullName>
    </submittedName>
</protein>
<accession>A0AA37UW54</accession>
<evidence type="ECO:0000313" key="3">
    <source>
        <dbReference type="EMBL" id="GKU71968.1"/>
    </source>
</evidence>
<dbReference type="RefSeq" id="WP_108926381.1">
    <property type="nucleotide sequence ID" value="NZ_BQYA01000008.1"/>
</dbReference>
<proteinExistence type="predicted"/>
<reference evidence="3" key="3">
    <citation type="journal article" date="2022" name="Microbiol. Resour. Announc.">
        <title>Draft Genome Sequences of Eight Mycobacterium montefiorense Strains Isolated from Salamanders in Captivity.</title>
        <authorList>
            <person name="Komine T."/>
            <person name="Ihara H."/>
            <person name="Fukano H."/>
            <person name="Hoshino Y."/>
            <person name="Kurata O."/>
            <person name="Wada S."/>
        </authorList>
    </citation>
    <scope>NUCLEOTIDE SEQUENCE</scope>
    <source>
        <strain evidence="3">NJB18185</strain>
    </source>
</reference>
<name>A0AA37UW54_9MYCO</name>
<keyword evidence="4" id="KW-1185">Reference proteome</keyword>
<dbReference type="AlphaFoldDB" id="A0AA37UW54"/>
<reference evidence="2" key="1">
    <citation type="journal article" date="2018" name="Genome Announc.">
        <title>Draft Genome Sequence of Mycobacterium montefiorense Isolated from Japanese Black Salamander (Hynobius nigrescens).</title>
        <authorList>
            <person name="Fukano H."/>
            <person name="Yoshida M."/>
            <person name="Shimizu A."/>
            <person name="Iwao H."/>
            <person name="Katayama Y."/>
            <person name="Omatsu T."/>
            <person name="Mizutani T."/>
            <person name="Kurata O."/>
            <person name="Wada S."/>
            <person name="Hoshino Y."/>
        </authorList>
    </citation>
    <scope>NUCLEOTIDE SEQUENCE</scope>
    <source>
        <strain evidence="2">BS</strain>
    </source>
</reference>
<dbReference type="Proteomes" id="UP001139505">
    <property type="component" value="Unassembled WGS sequence"/>
</dbReference>
<dbReference type="EMBL" id="BQYH01000009">
    <property type="protein sequence ID" value="GKU71968.1"/>
    <property type="molecule type" value="Genomic_DNA"/>
</dbReference>
<evidence type="ECO:0000256" key="1">
    <source>
        <dbReference type="SAM" id="SignalP"/>
    </source>
</evidence>
<dbReference type="EMBL" id="BFCH01000048">
    <property type="protein sequence ID" value="GBG40857.1"/>
    <property type="molecule type" value="Genomic_DNA"/>
</dbReference>
<keyword evidence="1" id="KW-0732">Signal</keyword>
<dbReference type="Proteomes" id="UP000245060">
    <property type="component" value="Unassembled WGS sequence"/>
</dbReference>